<dbReference type="GO" id="GO:0050839">
    <property type="term" value="F:cell adhesion molecule binding"/>
    <property type="evidence" value="ECO:0007669"/>
    <property type="project" value="TreeGrafter"/>
</dbReference>
<dbReference type="PROSITE" id="PS01186">
    <property type="entry name" value="EGF_2"/>
    <property type="match status" value="3"/>
</dbReference>
<dbReference type="STRING" id="5762.D2W026"/>
<dbReference type="CDD" id="cd00055">
    <property type="entry name" value="EGF_Lam"/>
    <property type="match status" value="1"/>
</dbReference>
<evidence type="ECO:0000256" key="2">
    <source>
        <dbReference type="ARBA" id="ARBA00022737"/>
    </source>
</evidence>
<keyword evidence="9" id="KW-1185">Reference proteome</keyword>
<keyword evidence="5" id="KW-1133">Transmembrane helix</keyword>
<feature type="disulfide bond" evidence="4">
    <location>
        <begin position="969"/>
        <end position="978"/>
    </location>
</feature>
<dbReference type="RefSeq" id="XP_002670243.1">
    <property type="nucleotide sequence ID" value="XM_002670197.1"/>
</dbReference>
<feature type="domain" description="EGF-like" evidence="7">
    <location>
        <begin position="946"/>
        <end position="979"/>
    </location>
</feature>
<sequence>MTFTNSKIPEELLILVLSVTFVLCFASVSEGRGPKACADLSTLPAGCTQKSSKDYSGTLATSTGPLMGMAADLSANIYVIQNAFNSFKTNNLATATLNKGIISKYSADKGVLAWEKLTCGSGNTFFSNIVATTSQVNIGGTIENVTNPSDLCIFNAVSGSNTRELDGRNLSFFVSLDSSSGIVRFVKSLDVYNGSTILSMTSDASDNVIIAQKVKKYGSGVISMDGITVTLPNNDVSNVVISEFSNVDGNLRWSSVLCEDPSSEEACQVISIHSSYGVDDNVLIVLSVKGSVVLKNFGKISSQVNMANIFLVGLSKNGQKVRFAKTLSYSLTIDITNVKATINQAGEMVLALACSDNCIINQEMVNPGIYLIQFNMFKLSIDYVKLFVPISNLDTVQVASIAIDAAGNPYTIIKSLSTPQITIYDSDSRKSTFVSPNVLLVKHTASSGSVYWAQPIVTFSTVSKLFIPNMFRSDSYVYTFPTIPVVYQDNNQVNLNTFQPCLGTVSKLSTSYFVGGSGGDHSFSTDQKVKSIACYGEGTVKGIVFNYFVGEGFKAGTTEGTTKTIIFDPDEYITELEMSVDRGTFITNVGYIRIKTDRQQFTFGQKRSSSNYNYILDNDKTVIAWSIKSGTHVDSITAFLGDRANGYPLYCDCKSGFEGSTCERTQCYGQDATATGVVCSGKGSCSGPNSCACNLGYSGHACIDVNYCNNNSSLADPLLCGTGTCKSDLCDCKPGFYGERCQYWDCYGIQQTNTSYACSANGQCQSPNNCQCYDYTKYGGLQCQLPICNFLLSNHSDVCTGHGICTAPEKCACEPNYLGQYCEEFSCFGIERNSSNVCNTRGKCIGINQCKCTLPYYGNECQLYDCHGVVYNDNNVCSSHGQCGSPNNCTCQAGYFSNDCSLYQCSGKLMNDSSVCSGRGTCQSPNNCSCVEGHSGQVCENYYCFNVFKGNSSVCSGNGNCISSNNCQCKYNFNGTNCETCANNYFGKRCTNSIPNRRALMTSTTSVEIEIGLCRPKLLSTFADSNGNYQYRFTIIYSSNPTFIPGDVFEFNVFCLESETPVFVPMVYDDSQLVYTDPVVELAIDTGGSGQDEAAVHKCFSTTFKITKWSQYEKRETYRSINWTIVGSDSYGVETTSAKNQLYLTIPAIFSSEFSSLTLEVMFETYFGKKKLFSFNFPISSKSMLPHGSAYSTRLRIKNNVLNYVKPSSFISNPCASQLASPYILVMIPSSDALQVSYQDQQFALKNSLFSAPRTTSVRFYQTSTNYFQIDFTFTYEIAAFTMNPTVFIDSRSTSTVLSCTDASEYGSGTHRYELQCYNCQPPQNRSKEVSFSTASSSSTTYDLSIFGLGSKTLDIGVRCFRTNEILSSDVSFTNYKVSLINSNSFNDECKILSFRIKNLVGVNLPFTSSQTEYQIEVIMSSSNCPVKLTVSNQSDTKYTIYEGTLINRLNTIPFVYVSGAIEKSGGRVFSFSSVGNTLRLDSSVDSSTLLINSDPAPAYPSGCSTIRSVYNLLETVSISCSTGTGVSYYAIYLDDFFLTRSTSFPLTFTVPMEGTLYLASVSSSGGIDKRKIATAEYSASIFTQTSNINTFVNGVGIISSVMPLQYSAFFYYYPLKKPQMDEKQMVSLYETALNKATSYGNSYGFANADSLNLLLHSVACLSNPYLMKLSTFSSTVKFLYSFMDNAVSNVKKNPSLWTKRSTKSLGIILTNLNIFTVQVADIPFSSYSAPSSYILYTTAQITGEITQKELFGSSTQSLSPIVYAKSIRQESISYLSITDSNSNRWITLNSQNVYPTLSPMSSIQEVIVNHAIIKKPVPSTLQSTGDVTSDYLSQFSMTGAETLPDKNRVFISVPLSSKPSNSFGGKSFECVMVYDTDTWTRDYSCSLVDTFEALVPEISSEKILMANCSCLLTSVMKLKTTSRNVQQTSSTTSNNAIGVYIYDNGVGVGLGIFFGLIVPLFYITALVVCVVGAFLFWKFKIKPNSGKANNPAVSKENPNVVV</sequence>
<keyword evidence="5" id="KW-0472">Membrane</keyword>
<dbReference type="InterPro" id="IPR013111">
    <property type="entry name" value="EGF_extracell"/>
</dbReference>
<dbReference type="PROSITE" id="PS50026">
    <property type="entry name" value="EGF_3"/>
    <property type="match status" value="2"/>
</dbReference>
<reference evidence="8 9" key="1">
    <citation type="journal article" date="2010" name="Cell">
        <title>The genome of Naegleria gruberi illuminates early eukaryotic versatility.</title>
        <authorList>
            <person name="Fritz-Laylin L.K."/>
            <person name="Prochnik S.E."/>
            <person name="Ginger M.L."/>
            <person name="Dacks J.B."/>
            <person name="Carpenter M.L."/>
            <person name="Field M.C."/>
            <person name="Kuo A."/>
            <person name="Paredez A."/>
            <person name="Chapman J."/>
            <person name="Pham J."/>
            <person name="Shu S."/>
            <person name="Neupane R."/>
            <person name="Cipriano M."/>
            <person name="Mancuso J."/>
            <person name="Tu H."/>
            <person name="Salamov A."/>
            <person name="Lindquist E."/>
            <person name="Shapiro H."/>
            <person name="Lucas S."/>
            <person name="Grigoriev I.V."/>
            <person name="Cande W.Z."/>
            <person name="Fulton C."/>
            <person name="Rokhsar D.S."/>
            <person name="Dawson S.C."/>
        </authorList>
    </citation>
    <scope>NUCLEOTIDE SEQUENCE [LARGE SCALE GENOMIC DNA]</scope>
    <source>
        <strain evidence="8 9">NEG-M</strain>
    </source>
</reference>
<dbReference type="GO" id="GO:0042803">
    <property type="term" value="F:protein homodimerization activity"/>
    <property type="evidence" value="ECO:0007669"/>
    <property type="project" value="TreeGrafter"/>
</dbReference>
<evidence type="ECO:0000313" key="9">
    <source>
        <dbReference type="Proteomes" id="UP000006671"/>
    </source>
</evidence>
<dbReference type="VEuPathDB" id="AmoebaDB:NAEGRDRAFT_74706"/>
<dbReference type="Pfam" id="PF01419">
    <property type="entry name" value="Jacalin"/>
    <property type="match status" value="1"/>
</dbReference>
<dbReference type="PROSITE" id="PS00022">
    <property type="entry name" value="EGF_1"/>
    <property type="match status" value="4"/>
</dbReference>
<name>D2W026_NAEGR</name>
<dbReference type="KEGG" id="ngr:NAEGRDRAFT_74706"/>
<keyword evidence="5" id="KW-0812">Transmembrane</keyword>
<dbReference type="GO" id="GO:0046982">
    <property type="term" value="F:protein heterodimerization activity"/>
    <property type="evidence" value="ECO:0007669"/>
    <property type="project" value="TreeGrafter"/>
</dbReference>
<dbReference type="InterPro" id="IPR051216">
    <property type="entry name" value="Teneurin"/>
</dbReference>
<evidence type="ECO:0000259" key="7">
    <source>
        <dbReference type="PROSITE" id="PS50026"/>
    </source>
</evidence>
<dbReference type="InParanoid" id="D2W026"/>
<dbReference type="EMBL" id="GG738917">
    <property type="protein sequence ID" value="EFC37499.1"/>
    <property type="molecule type" value="Genomic_DNA"/>
</dbReference>
<dbReference type="Proteomes" id="UP000006671">
    <property type="component" value="Unassembled WGS sequence"/>
</dbReference>
<evidence type="ECO:0000256" key="3">
    <source>
        <dbReference type="ARBA" id="ARBA00023157"/>
    </source>
</evidence>
<keyword evidence="6" id="KW-0732">Signal</keyword>
<dbReference type="GeneID" id="8863134"/>
<dbReference type="SMART" id="SM00181">
    <property type="entry name" value="EGF"/>
    <property type="match status" value="6"/>
</dbReference>
<dbReference type="InterPro" id="IPR002049">
    <property type="entry name" value="LE_dom"/>
</dbReference>
<feature type="disulfide bond" evidence="4">
    <location>
        <begin position="930"/>
        <end position="939"/>
    </location>
</feature>
<evidence type="ECO:0000256" key="4">
    <source>
        <dbReference type="PROSITE-ProRule" id="PRU00076"/>
    </source>
</evidence>
<gene>
    <name evidence="8" type="ORF">NAEGRDRAFT_74706</name>
</gene>
<keyword evidence="3 4" id="KW-1015">Disulfide bond</keyword>
<dbReference type="Pfam" id="PF07974">
    <property type="entry name" value="EGF_2"/>
    <property type="match status" value="1"/>
</dbReference>
<comment type="caution">
    <text evidence="4">Lacks conserved residue(s) required for the propagation of feature annotation.</text>
</comment>
<keyword evidence="2" id="KW-0677">Repeat</keyword>
<dbReference type="eggNOG" id="KOG1225">
    <property type="taxonomic scope" value="Eukaryota"/>
</dbReference>
<dbReference type="InterPro" id="IPR036404">
    <property type="entry name" value="Jacalin-like_lectin_dom_sf"/>
</dbReference>
<feature type="transmembrane region" description="Helical" evidence="5">
    <location>
        <begin position="1951"/>
        <end position="1978"/>
    </location>
</feature>
<evidence type="ECO:0000256" key="5">
    <source>
        <dbReference type="SAM" id="Phobius"/>
    </source>
</evidence>
<dbReference type="PANTHER" id="PTHR11219:SF69">
    <property type="entry name" value="TENEURIN-A"/>
    <property type="match status" value="1"/>
</dbReference>
<protein>
    <submittedName>
        <fullName evidence="8">Predicted protein</fullName>
    </submittedName>
</protein>
<evidence type="ECO:0000256" key="6">
    <source>
        <dbReference type="SAM" id="SignalP"/>
    </source>
</evidence>
<dbReference type="PANTHER" id="PTHR11219">
    <property type="entry name" value="TENEURIN AND N-ACETYLGLUCOSAMINE-1-PHOSPHODIESTER ALPHA-N-ACETYLGLUCOSAMINIDASE"/>
    <property type="match status" value="1"/>
</dbReference>
<dbReference type="OrthoDB" id="430340at2759"/>
<evidence type="ECO:0000256" key="1">
    <source>
        <dbReference type="ARBA" id="ARBA00022536"/>
    </source>
</evidence>
<dbReference type="SUPFAM" id="SSF51101">
    <property type="entry name" value="Mannose-binding lectins"/>
    <property type="match status" value="1"/>
</dbReference>
<feature type="chain" id="PRO_5003038917" evidence="6">
    <location>
        <begin position="32"/>
        <end position="2003"/>
    </location>
</feature>
<feature type="signal peptide" evidence="6">
    <location>
        <begin position="1"/>
        <end position="31"/>
    </location>
</feature>
<dbReference type="InterPro" id="IPR001229">
    <property type="entry name" value="Jacalin-like_lectin_dom"/>
</dbReference>
<dbReference type="Gene3D" id="2.10.25.10">
    <property type="entry name" value="Laminin"/>
    <property type="match status" value="4"/>
</dbReference>
<feature type="domain" description="EGF-like" evidence="7">
    <location>
        <begin position="901"/>
        <end position="940"/>
    </location>
</feature>
<keyword evidence="1 4" id="KW-0245">EGF-like domain</keyword>
<organism evidence="9">
    <name type="scientific">Naegleria gruberi</name>
    <name type="common">Amoeba</name>
    <dbReference type="NCBI Taxonomy" id="5762"/>
    <lineage>
        <taxon>Eukaryota</taxon>
        <taxon>Discoba</taxon>
        <taxon>Heterolobosea</taxon>
        <taxon>Tetramitia</taxon>
        <taxon>Eutetramitia</taxon>
        <taxon>Vahlkampfiidae</taxon>
        <taxon>Naegleria</taxon>
    </lineage>
</organism>
<dbReference type="Gene3D" id="2.100.10.30">
    <property type="entry name" value="Jacalin-like lectin domain"/>
    <property type="match status" value="1"/>
</dbReference>
<evidence type="ECO:0000313" key="8">
    <source>
        <dbReference type="EMBL" id="EFC37499.1"/>
    </source>
</evidence>
<dbReference type="GO" id="GO:0007157">
    <property type="term" value="P:heterophilic cell-cell adhesion via plasma membrane cell adhesion molecules"/>
    <property type="evidence" value="ECO:0007669"/>
    <property type="project" value="TreeGrafter"/>
</dbReference>
<proteinExistence type="predicted"/>
<dbReference type="InterPro" id="IPR000742">
    <property type="entry name" value="EGF"/>
</dbReference>
<accession>D2W026</accession>